<sequence length="228" mass="24122">MAGSVLVTGASRGLGLEFARQYADEGWRVYATCRDVTRPGGLASLKGDIIVLPLEVTEKRSIDALVQSFGSAPLDILIANAGVIGPRGMTADNVDRVSWLETFAVNAVAPIAIVGALKRNTEKGKHKKLVAVSSRMGSIGGNVSGGSYAYRSSKAALNAAWHSLALDLAAQGYAMAVLHPGWVKTDMGGKDADIDPVESVTGMRQVIDRLTVAETGRFYNYDGAELPW</sequence>
<comment type="caution">
    <text evidence="1">The sequence shown here is derived from an EMBL/GenBank/DDBJ whole genome shotgun (WGS) entry which is preliminary data.</text>
</comment>
<dbReference type="PRINTS" id="PR00081">
    <property type="entry name" value="GDHRDH"/>
</dbReference>
<dbReference type="RefSeq" id="WP_189049411.1">
    <property type="nucleotide sequence ID" value="NZ_BMJQ01000011.1"/>
</dbReference>
<dbReference type="InterPro" id="IPR002347">
    <property type="entry name" value="SDR_fam"/>
</dbReference>
<name>A0A8J2YWA3_9PROT</name>
<dbReference type="GO" id="GO:0016616">
    <property type="term" value="F:oxidoreductase activity, acting on the CH-OH group of donors, NAD or NADP as acceptor"/>
    <property type="evidence" value="ECO:0007669"/>
    <property type="project" value="TreeGrafter"/>
</dbReference>
<dbReference type="PANTHER" id="PTHR45458">
    <property type="entry name" value="SHORT-CHAIN DEHYDROGENASE/REDUCTASE SDR"/>
    <property type="match status" value="1"/>
</dbReference>
<reference evidence="1" key="2">
    <citation type="submission" date="2020-09" db="EMBL/GenBank/DDBJ databases">
        <authorList>
            <person name="Sun Q."/>
            <person name="Zhou Y."/>
        </authorList>
    </citation>
    <scope>NUCLEOTIDE SEQUENCE</scope>
    <source>
        <strain evidence="1">CGMCC 1.15725</strain>
    </source>
</reference>
<dbReference type="EMBL" id="BMJQ01000011">
    <property type="protein sequence ID" value="GGF31414.1"/>
    <property type="molecule type" value="Genomic_DNA"/>
</dbReference>
<dbReference type="Proteomes" id="UP000646365">
    <property type="component" value="Unassembled WGS sequence"/>
</dbReference>
<dbReference type="Gene3D" id="3.40.50.720">
    <property type="entry name" value="NAD(P)-binding Rossmann-like Domain"/>
    <property type="match status" value="1"/>
</dbReference>
<dbReference type="SUPFAM" id="SSF51735">
    <property type="entry name" value="NAD(P)-binding Rossmann-fold domains"/>
    <property type="match status" value="1"/>
</dbReference>
<dbReference type="CDD" id="cd05325">
    <property type="entry name" value="carb_red_sniffer_like_SDR_c"/>
    <property type="match status" value="1"/>
</dbReference>
<accession>A0A8J2YWA3</accession>
<dbReference type="AlphaFoldDB" id="A0A8J2YWA3"/>
<evidence type="ECO:0000313" key="1">
    <source>
        <dbReference type="EMBL" id="GGF31414.1"/>
    </source>
</evidence>
<gene>
    <name evidence="1" type="ORF">GCM10011611_41980</name>
</gene>
<keyword evidence="2" id="KW-1185">Reference proteome</keyword>
<proteinExistence type="predicted"/>
<evidence type="ECO:0000313" key="2">
    <source>
        <dbReference type="Proteomes" id="UP000646365"/>
    </source>
</evidence>
<protein>
    <submittedName>
        <fullName evidence="1">Short-chain dehydrogenase</fullName>
    </submittedName>
</protein>
<dbReference type="InterPro" id="IPR052184">
    <property type="entry name" value="SDR_enzymes"/>
</dbReference>
<reference evidence="1" key="1">
    <citation type="journal article" date="2014" name="Int. J. Syst. Evol. Microbiol.">
        <title>Complete genome sequence of Corynebacterium casei LMG S-19264T (=DSM 44701T), isolated from a smear-ripened cheese.</title>
        <authorList>
            <consortium name="US DOE Joint Genome Institute (JGI-PGF)"/>
            <person name="Walter F."/>
            <person name="Albersmeier A."/>
            <person name="Kalinowski J."/>
            <person name="Ruckert C."/>
        </authorList>
    </citation>
    <scope>NUCLEOTIDE SEQUENCE</scope>
    <source>
        <strain evidence="1">CGMCC 1.15725</strain>
    </source>
</reference>
<dbReference type="PANTHER" id="PTHR45458:SF1">
    <property type="entry name" value="SHORT CHAIN DEHYDROGENASE"/>
    <property type="match status" value="1"/>
</dbReference>
<dbReference type="InterPro" id="IPR036291">
    <property type="entry name" value="NAD(P)-bd_dom_sf"/>
</dbReference>
<organism evidence="1 2">
    <name type="scientific">Aliidongia dinghuensis</name>
    <dbReference type="NCBI Taxonomy" id="1867774"/>
    <lineage>
        <taxon>Bacteria</taxon>
        <taxon>Pseudomonadati</taxon>
        <taxon>Pseudomonadota</taxon>
        <taxon>Alphaproteobacteria</taxon>
        <taxon>Rhodospirillales</taxon>
        <taxon>Dongiaceae</taxon>
        <taxon>Aliidongia</taxon>
    </lineage>
</organism>
<dbReference type="Pfam" id="PF00106">
    <property type="entry name" value="adh_short"/>
    <property type="match status" value="1"/>
</dbReference>